<feature type="signal peptide" evidence="3">
    <location>
        <begin position="1"/>
        <end position="26"/>
    </location>
</feature>
<dbReference type="InterPro" id="IPR050654">
    <property type="entry name" value="AChE-related_enzymes"/>
</dbReference>
<evidence type="ECO:0000256" key="1">
    <source>
        <dbReference type="ARBA" id="ARBA00005964"/>
    </source>
</evidence>
<reference evidence="5 6" key="1">
    <citation type="submission" date="2024-01" db="EMBL/GenBank/DDBJ databases">
        <title>Complete genome of Cladobotryum mycophilum ATHUM6906.</title>
        <authorList>
            <person name="Christinaki A.C."/>
            <person name="Myridakis A.I."/>
            <person name="Kouvelis V.N."/>
        </authorList>
    </citation>
    <scope>NUCLEOTIDE SEQUENCE [LARGE SCALE GENOMIC DNA]</scope>
    <source>
        <strain evidence="5 6">ATHUM6906</strain>
    </source>
</reference>
<evidence type="ECO:0000256" key="2">
    <source>
        <dbReference type="ARBA" id="ARBA00022801"/>
    </source>
</evidence>
<dbReference type="InterPro" id="IPR029058">
    <property type="entry name" value="AB_hydrolase_fold"/>
</dbReference>
<accession>A0ABR0STD9</accession>
<dbReference type="Gene3D" id="3.40.50.1820">
    <property type="entry name" value="alpha/beta hydrolase"/>
    <property type="match status" value="2"/>
</dbReference>
<dbReference type="PANTHER" id="PTHR43918">
    <property type="entry name" value="ACETYLCHOLINESTERASE"/>
    <property type="match status" value="1"/>
</dbReference>
<dbReference type="SUPFAM" id="SSF53474">
    <property type="entry name" value="alpha/beta-Hydrolases"/>
    <property type="match status" value="1"/>
</dbReference>
<organism evidence="5 6">
    <name type="scientific">Cladobotryum mycophilum</name>
    <dbReference type="NCBI Taxonomy" id="491253"/>
    <lineage>
        <taxon>Eukaryota</taxon>
        <taxon>Fungi</taxon>
        <taxon>Dikarya</taxon>
        <taxon>Ascomycota</taxon>
        <taxon>Pezizomycotina</taxon>
        <taxon>Sordariomycetes</taxon>
        <taxon>Hypocreomycetidae</taxon>
        <taxon>Hypocreales</taxon>
        <taxon>Hypocreaceae</taxon>
        <taxon>Cladobotryum</taxon>
    </lineage>
</organism>
<feature type="domain" description="Carboxylesterase type B" evidence="4">
    <location>
        <begin position="39"/>
        <end position="371"/>
    </location>
</feature>
<evidence type="ECO:0000259" key="4">
    <source>
        <dbReference type="Pfam" id="PF00135"/>
    </source>
</evidence>
<keyword evidence="2 3" id="KW-0378">Hydrolase</keyword>
<evidence type="ECO:0000256" key="3">
    <source>
        <dbReference type="RuleBase" id="RU361235"/>
    </source>
</evidence>
<dbReference type="Proteomes" id="UP001338125">
    <property type="component" value="Unassembled WGS sequence"/>
</dbReference>
<dbReference type="EMBL" id="JAVFKD010000004">
    <property type="protein sequence ID" value="KAK5995384.1"/>
    <property type="molecule type" value="Genomic_DNA"/>
</dbReference>
<comment type="caution">
    <text evidence="5">The sequence shown here is derived from an EMBL/GenBank/DDBJ whole genome shotgun (WGS) entry which is preliminary data.</text>
</comment>
<feature type="chain" id="PRO_5044999360" description="Carboxylic ester hydrolase" evidence="3">
    <location>
        <begin position="27"/>
        <end position="545"/>
    </location>
</feature>
<evidence type="ECO:0000313" key="6">
    <source>
        <dbReference type="Proteomes" id="UP001338125"/>
    </source>
</evidence>
<dbReference type="Pfam" id="PF00135">
    <property type="entry name" value="COesterase"/>
    <property type="match status" value="2"/>
</dbReference>
<dbReference type="InterPro" id="IPR002018">
    <property type="entry name" value="CarbesteraseB"/>
</dbReference>
<protein>
    <recommendedName>
        <fullName evidence="3">Carboxylic ester hydrolase</fullName>
        <ecNumber evidence="3">3.1.1.-</ecNumber>
    </recommendedName>
</protein>
<name>A0ABR0STD9_9HYPO</name>
<gene>
    <name evidence="5" type="ORF">PT974_03788</name>
</gene>
<dbReference type="InterPro" id="IPR019826">
    <property type="entry name" value="Carboxylesterase_B_AS"/>
</dbReference>
<sequence>MRLITECPMLFAKWAVLLLGVSAVAALPSTSCDASKYITVSTSNGPVTGHLASNSSCVVEYLGIPYAKPPVGDLRFAPPQKLNGSTPYEASHYGYDCPLTPSKPIDYPNFTPQAQRIISYFASAAGTPQSEDCLTLNIWSKTTRSSSKANKPVLVFFYGGRFTIGNTDTPFYNGKYFADAQDIVVVTVNYRLNFFGFPGIPGQPQNLGLRDQRAAVEWVRDNIQRFGGNPNQITISGQSSGGVAVDYWSYAHKNDPIAKGIIAHSGTVFSFPGNTPDVASNHWQTVVSAVGCADAGDVLGCVRRVDWNALKAAAAAIKPSQSSSVLRSIPAFWPVPDDETMFADYTRLTASGSFAKVPILYGNNNNEDGYYRIPIFAQGIVPTVEQVTAFLLQSFTCPVASQVSARRNYGVPSWAYRYFADWNNTRLYPGSGAYHGVDMHMIFGASEDVSGLPASADQKKLTKLMQRAWFSFVQNPSSGLNSFGWPMFNQSTKSLILLGRGNSPTAQLVQPSEYNSPCSNIVLAALGAPTLGSRSYSNGPNTPVI</sequence>
<proteinExistence type="inferred from homology"/>
<keyword evidence="3" id="KW-0732">Signal</keyword>
<evidence type="ECO:0000313" key="5">
    <source>
        <dbReference type="EMBL" id="KAK5995384.1"/>
    </source>
</evidence>
<feature type="domain" description="Carboxylesterase type B" evidence="4">
    <location>
        <begin position="394"/>
        <end position="507"/>
    </location>
</feature>
<keyword evidence="6" id="KW-1185">Reference proteome</keyword>
<dbReference type="PANTHER" id="PTHR43918:SF4">
    <property type="entry name" value="CARBOXYLIC ESTER HYDROLASE"/>
    <property type="match status" value="1"/>
</dbReference>
<dbReference type="PROSITE" id="PS00122">
    <property type="entry name" value="CARBOXYLESTERASE_B_1"/>
    <property type="match status" value="1"/>
</dbReference>
<dbReference type="EC" id="3.1.1.-" evidence="3"/>
<comment type="similarity">
    <text evidence="1 3">Belongs to the type-B carboxylesterase/lipase family.</text>
</comment>